<accession>A0ABS4IZU5</accession>
<feature type="domain" description="Helix-turn-helix" evidence="1">
    <location>
        <begin position="39"/>
        <end position="87"/>
    </location>
</feature>
<dbReference type="Proteomes" id="UP001519287">
    <property type="component" value="Unassembled WGS sequence"/>
</dbReference>
<dbReference type="SUPFAM" id="SSF46955">
    <property type="entry name" value="Putative DNA-binding domain"/>
    <property type="match status" value="1"/>
</dbReference>
<dbReference type="InterPro" id="IPR010093">
    <property type="entry name" value="SinI_DNA-bd"/>
</dbReference>
<proteinExistence type="predicted"/>
<evidence type="ECO:0000259" key="1">
    <source>
        <dbReference type="Pfam" id="PF12728"/>
    </source>
</evidence>
<reference evidence="2 3" key="1">
    <citation type="submission" date="2021-03" db="EMBL/GenBank/DDBJ databases">
        <title>Genomic Encyclopedia of Type Strains, Phase IV (KMG-IV): sequencing the most valuable type-strain genomes for metagenomic binning, comparative biology and taxonomic classification.</title>
        <authorList>
            <person name="Goeker M."/>
        </authorList>
    </citation>
    <scope>NUCLEOTIDE SEQUENCE [LARGE SCALE GENOMIC DNA]</scope>
    <source>
        <strain evidence="2 3">DSM 26048</strain>
    </source>
</reference>
<comment type="caution">
    <text evidence="2">The sequence shown here is derived from an EMBL/GenBank/DDBJ whole genome shotgun (WGS) entry which is preliminary data.</text>
</comment>
<evidence type="ECO:0000313" key="2">
    <source>
        <dbReference type="EMBL" id="MBP1992521.1"/>
    </source>
</evidence>
<evidence type="ECO:0000313" key="3">
    <source>
        <dbReference type="Proteomes" id="UP001519287"/>
    </source>
</evidence>
<dbReference type="EMBL" id="JAGGLB010000014">
    <property type="protein sequence ID" value="MBP1992521.1"/>
    <property type="molecule type" value="Genomic_DNA"/>
</dbReference>
<protein>
    <submittedName>
        <fullName evidence="2">Excisionase family DNA binding protein</fullName>
    </submittedName>
</protein>
<name>A0ABS4IZU5_9BACL</name>
<organism evidence="2 3">
    <name type="scientific">Paenibacillus eucommiae</name>
    <dbReference type="NCBI Taxonomy" id="1355755"/>
    <lineage>
        <taxon>Bacteria</taxon>
        <taxon>Bacillati</taxon>
        <taxon>Bacillota</taxon>
        <taxon>Bacilli</taxon>
        <taxon>Bacillales</taxon>
        <taxon>Paenibacillaceae</taxon>
        <taxon>Paenibacillus</taxon>
    </lineage>
</organism>
<sequence>MTTTDFIQAIRQDVKSATKEELLAEIMPIIEKRLYANVFTLHQAAKYLNISEATLRRMVKDEQIPSFRIRGQIHFRQTDIDCWIDSQVKENYSKKG</sequence>
<dbReference type="InterPro" id="IPR041657">
    <property type="entry name" value="HTH_17"/>
</dbReference>
<dbReference type="InterPro" id="IPR009061">
    <property type="entry name" value="DNA-bd_dom_put_sf"/>
</dbReference>
<dbReference type="NCBIfam" id="TIGR01764">
    <property type="entry name" value="excise"/>
    <property type="match status" value="1"/>
</dbReference>
<dbReference type="RefSeq" id="WP_209973608.1">
    <property type="nucleotide sequence ID" value="NZ_JAGGLB010000014.1"/>
</dbReference>
<keyword evidence="3" id="KW-1185">Reference proteome</keyword>
<gene>
    <name evidence="2" type="ORF">J2Z66_004130</name>
</gene>
<dbReference type="Pfam" id="PF12728">
    <property type="entry name" value="HTH_17"/>
    <property type="match status" value="1"/>
</dbReference>